<protein>
    <submittedName>
        <fullName evidence="2">Uncharacterized protein</fullName>
    </submittedName>
</protein>
<dbReference type="Proteomes" id="UP000001307">
    <property type="component" value="Unassembled WGS sequence"/>
</dbReference>
<reference evidence="2" key="1">
    <citation type="journal article" date="2010" name="Science">
        <title>Plasticity of animal genome architecture unmasked by rapid evolution of a pelagic tunicate.</title>
        <authorList>
            <person name="Denoeud F."/>
            <person name="Henriet S."/>
            <person name="Mungpakdee S."/>
            <person name="Aury J.M."/>
            <person name="Da Silva C."/>
            <person name="Brinkmann H."/>
            <person name="Mikhaleva J."/>
            <person name="Olsen L.C."/>
            <person name="Jubin C."/>
            <person name="Canestro C."/>
            <person name="Bouquet J.M."/>
            <person name="Danks G."/>
            <person name="Poulain J."/>
            <person name="Campsteijn C."/>
            <person name="Adamski M."/>
            <person name="Cross I."/>
            <person name="Yadetie F."/>
            <person name="Muffato M."/>
            <person name="Louis A."/>
            <person name="Butcher S."/>
            <person name="Tsagkogeorga G."/>
            <person name="Konrad A."/>
            <person name="Singh S."/>
            <person name="Jensen M.F."/>
            <person name="Cong E.H."/>
            <person name="Eikeseth-Otteraa H."/>
            <person name="Noel B."/>
            <person name="Anthouard V."/>
            <person name="Porcel B.M."/>
            <person name="Kachouri-Lafond R."/>
            <person name="Nishino A."/>
            <person name="Ugolini M."/>
            <person name="Chourrout P."/>
            <person name="Nishida H."/>
            <person name="Aasland R."/>
            <person name="Huzurbazar S."/>
            <person name="Westhof E."/>
            <person name="Delsuc F."/>
            <person name="Lehrach H."/>
            <person name="Reinhardt R."/>
            <person name="Weissenbach J."/>
            <person name="Roy S.W."/>
            <person name="Artiguenave F."/>
            <person name="Postlethwait J.H."/>
            <person name="Manak J.R."/>
            <person name="Thompson E.M."/>
            <person name="Jaillon O."/>
            <person name="Du Pasquier L."/>
            <person name="Boudinot P."/>
            <person name="Liberles D.A."/>
            <person name="Volff J.N."/>
            <person name="Philippe H."/>
            <person name="Lenhard B."/>
            <person name="Roest Crollius H."/>
            <person name="Wincker P."/>
            <person name="Chourrout D."/>
        </authorList>
    </citation>
    <scope>NUCLEOTIDE SEQUENCE [LARGE SCALE GENOMIC DNA]</scope>
</reference>
<proteinExistence type="predicted"/>
<dbReference type="OrthoDB" id="10534492at2759"/>
<evidence type="ECO:0000313" key="3">
    <source>
        <dbReference type="Proteomes" id="UP000001307"/>
    </source>
</evidence>
<feature type="compositionally biased region" description="Basic and acidic residues" evidence="1">
    <location>
        <begin position="24"/>
        <end position="47"/>
    </location>
</feature>
<dbReference type="InParanoid" id="E4XNN6"/>
<dbReference type="CDD" id="cd23767">
    <property type="entry name" value="IQCD"/>
    <property type="match status" value="1"/>
</dbReference>
<sequence>MSRLHFSDFSGTEIDRNVNIGRRQGTDRNEFLSKRQQERERRAQERKNEKSAIIIQAAWRSLVSRRRTFKRLEENLSHRLASSSLANNHRMAVSHFLVSSRCMTPDGYISTLVGILARQQEAKAISSLSDSSISIGFLIIEILKHVNFLCGEAAPRIGPGLRVLEKLIVSRPESILDAIQFGMFRLLASIQLLLLPSDTTDLTRCPPRVVAITEIILKTLNAVITSRRSAIGIKCFLRDYIGSSETAFLSSQIATAIKEDARLSGFILKAIESFVLEKATIVSFSQETSVFGDFSRKKLVHFNDPRFVPVFPDSEFLYFLLTIAKDTNSPASSILNSICWCSKSAIKTQVSTDVFDMEDDDDWLDEDEDEFDNDVAFVLTLNEREQELRNFLASYFTTLDFDSIDSELIVEVVKLITSLNDSSLYLKVSSNTGFLRALWAKIQGMESSLGAPVCDRLIAFRPVSEDDFNDFSSLVHYFSSTIRLQLIALSDDDLKNNKFLVPAISLTAFTLFFCRLPRFNSEWL</sequence>
<keyword evidence="3" id="KW-1185">Reference proteome</keyword>
<dbReference type="EMBL" id="FN653085">
    <property type="protein sequence ID" value="CBY11474.1"/>
    <property type="molecule type" value="Genomic_DNA"/>
</dbReference>
<evidence type="ECO:0000256" key="1">
    <source>
        <dbReference type="SAM" id="MobiDB-lite"/>
    </source>
</evidence>
<gene>
    <name evidence="2" type="ORF">GSOID_T00016637001</name>
</gene>
<dbReference type="AlphaFoldDB" id="E4XNN6"/>
<dbReference type="PROSITE" id="PS50096">
    <property type="entry name" value="IQ"/>
    <property type="match status" value="1"/>
</dbReference>
<name>E4XNN6_OIKDI</name>
<organism evidence="2">
    <name type="scientific">Oikopleura dioica</name>
    <name type="common">Tunicate</name>
    <dbReference type="NCBI Taxonomy" id="34765"/>
    <lineage>
        <taxon>Eukaryota</taxon>
        <taxon>Metazoa</taxon>
        <taxon>Chordata</taxon>
        <taxon>Tunicata</taxon>
        <taxon>Appendicularia</taxon>
        <taxon>Copelata</taxon>
        <taxon>Oikopleuridae</taxon>
        <taxon>Oikopleura</taxon>
    </lineage>
</organism>
<feature type="region of interest" description="Disordered" evidence="1">
    <location>
        <begin position="17"/>
        <end position="47"/>
    </location>
</feature>
<accession>E4XNN6</accession>
<evidence type="ECO:0000313" key="2">
    <source>
        <dbReference type="EMBL" id="CBY11474.1"/>
    </source>
</evidence>